<dbReference type="Proteomes" id="UP000536179">
    <property type="component" value="Unassembled WGS sequence"/>
</dbReference>
<evidence type="ECO:0000313" key="2">
    <source>
        <dbReference type="EMBL" id="MBB3206498.1"/>
    </source>
</evidence>
<accession>A0A7W5H5R0</accession>
<organism evidence="2 3">
    <name type="scientific">Aporhodopirellula rubra</name>
    <dbReference type="NCBI Taxonomy" id="980271"/>
    <lineage>
        <taxon>Bacteria</taxon>
        <taxon>Pseudomonadati</taxon>
        <taxon>Planctomycetota</taxon>
        <taxon>Planctomycetia</taxon>
        <taxon>Pirellulales</taxon>
        <taxon>Pirellulaceae</taxon>
        <taxon>Aporhodopirellula</taxon>
    </lineage>
</organism>
<dbReference type="AlphaFoldDB" id="A0A7W5H5R0"/>
<reference evidence="2 3" key="1">
    <citation type="submission" date="2020-08" db="EMBL/GenBank/DDBJ databases">
        <title>Genomic Encyclopedia of Type Strains, Phase III (KMG-III): the genomes of soil and plant-associated and newly described type strains.</title>
        <authorList>
            <person name="Whitman W."/>
        </authorList>
    </citation>
    <scope>NUCLEOTIDE SEQUENCE [LARGE SCALE GENOMIC DNA]</scope>
    <source>
        <strain evidence="2 3">CECT 8075</strain>
    </source>
</reference>
<sequence>MTSPSYRLFTTFMLCTMCTIVACGPSGITLSGTVDIDGTPVEKGKLSLVPKSGVDSPTAMTPIINGQFTVPPTSQLREGQFDVRVVVTADRAPKTELTFLQPNNKAAMGTALSQALKDAPPAEESFTMDLDVSGSTEELTLSFIR</sequence>
<proteinExistence type="predicted"/>
<evidence type="ECO:0000256" key="1">
    <source>
        <dbReference type="SAM" id="SignalP"/>
    </source>
</evidence>
<gene>
    <name evidence="2" type="ORF">FHS27_002307</name>
</gene>
<feature type="signal peptide" evidence="1">
    <location>
        <begin position="1"/>
        <end position="22"/>
    </location>
</feature>
<protein>
    <recommendedName>
        <fullName evidence="4">Carboxypeptidase regulatory-like domain-containing protein</fullName>
    </recommendedName>
</protein>
<comment type="caution">
    <text evidence="2">The sequence shown here is derived from an EMBL/GenBank/DDBJ whole genome shotgun (WGS) entry which is preliminary data.</text>
</comment>
<dbReference type="RefSeq" id="WP_390853198.1">
    <property type="nucleotide sequence ID" value="NZ_JACHXU010000006.1"/>
</dbReference>
<dbReference type="EMBL" id="JACHXU010000006">
    <property type="protein sequence ID" value="MBB3206498.1"/>
    <property type="molecule type" value="Genomic_DNA"/>
</dbReference>
<evidence type="ECO:0008006" key="4">
    <source>
        <dbReference type="Google" id="ProtNLM"/>
    </source>
</evidence>
<keyword evidence="3" id="KW-1185">Reference proteome</keyword>
<dbReference type="PROSITE" id="PS51257">
    <property type="entry name" value="PROKAR_LIPOPROTEIN"/>
    <property type="match status" value="1"/>
</dbReference>
<name>A0A7W5H5R0_9BACT</name>
<keyword evidence="1" id="KW-0732">Signal</keyword>
<evidence type="ECO:0000313" key="3">
    <source>
        <dbReference type="Proteomes" id="UP000536179"/>
    </source>
</evidence>
<feature type="chain" id="PRO_5030808310" description="Carboxypeptidase regulatory-like domain-containing protein" evidence="1">
    <location>
        <begin position="23"/>
        <end position="145"/>
    </location>
</feature>